<dbReference type="InterPro" id="IPR057727">
    <property type="entry name" value="WCX_dom"/>
</dbReference>
<dbReference type="InterPro" id="IPR026881">
    <property type="entry name" value="WYL_dom"/>
</dbReference>
<proteinExistence type="predicted"/>
<feature type="domain" description="WCX" evidence="3">
    <location>
        <begin position="287"/>
        <end position="315"/>
    </location>
</feature>
<keyword evidence="5" id="KW-1185">Reference proteome</keyword>
<dbReference type="PIRSF" id="PIRSF016838">
    <property type="entry name" value="PafC"/>
    <property type="match status" value="1"/>
</dbReference>
<gene>
    <name evidence="4" type="ORF">ACFO4N_08475</name>
</gene>
<dbReference type="InterPro" id="IPR036390">
    <property type="entry name" value="WH_DNA-bd_sf"/>
</dbReference>
<dbReference type="Pfam" id="PF13280">
    <property type="entry name" value="WYL"/>
    <property type="match status" value="1"/>
</dbReference>
<organism evidence="4 5">
    <name type="scientific">Camelliibacillus cellulosilyticus</name>
    <dbReference type="NCBI Taxonomy" id="2174486"/>
    <lineage>
        <taxon>Bacteria</taxon>
        <taxon>Bacillati</taxon>
        <taxon>Bacillota</taxon>
        <taxon>Bacilli</taxon>
        <taxon>Bacillales</taxon>
        <taxon>Sporolactobacillaceae</taxon>
        <taxon>Camelliibacillus</taxon>
    </lineage>
</organism>
<name>A0ABV9GKD9_9BACL</name>
<accession>A0ABV9GKD9</accession>
<dbReference type="Pfam" id="PF25583">
    <property type="entry name" value="WCX"/>
    <property type="match status" value="1"/>
</dbReference>
<dbReference type="PANTHER" id="PTHR34580:SF3">
    <property type="entry name" value="PROTEIN PAFB"/>
    <property type="match status" value="1"/>
</dbReference>
<evidence type="ECO:0000313" key="5">
    <source>
        <dbReference type="Proteomes" id="UP001596022"/>
    </source>
</evidence>
<dbReference type="InterPro" id="IPR036388">
    <property type="entry name" value="WH-like_DNA-bd_sf"/>
</dbReference>
<evidence type="ECO:0000259" key="3">
    <source>
        <dbReference type="Pfam" id="PF25583"/>
    </source>
</evidence>
<dbReference type="RefSeq" id="WP_376845857.1">
    <property type="nucleotide sequence ID" value="NZ_JBHSFW010000003.1"/>
</dbReference>
<protein>
    <submittedName>
        <fullName evidence="4">Helix-turn-helix transcriptional regulator</fullName>
    </submittedName>
</protein>
<sequence length="325" mass="37750">MGKWDNMLAILWLLRSRHSMTAGEMAEYLEISVRTIYRYIDALCASGVPIMAEAGHEGGYRLSNQFRDAPLFFSPTELKALVHASRFAASAGYPYEQDLMKAIEKIQTRLSEEQMDDLKRHTAGFDVLSAPNDPSLEPFLRQIEQSVADGKRLEILYNKGKERGEIKRKLDPYGLVYRDNYWYLVGFCHLRQELRTFRVDRINQLTICEDTFVRPQDFSARVFLEQQWFKEYRRDEGEKVTLKVAGDPYYIDRLCDHWYLRNAVENRAPGEAAFVVGRESFGNYMPKLLLSFGKNIRVLEPEELKKKVIEAGRELVAFHETTVIP</sequence>
<dbReference type="InterPro" id="IPR013196">
    <property type="entry name" value="HTH_11"/>
</dbReference>
<comment type="caution">
    <text evidence="4">The sequence shown here is derived from an EMBL/GenBank/DDBJ whole genome shotgun (WGS) entry which is preliminary data.</text>
</comment>
<dbReference type="EMBL" id="JBHSFW010000003">
    <property type="protein sequence ID" value="MFC4618772.1"/>
    <property type="molecule type" value="Genomic_DNA"/>
</dbReference>
<dbReference type="InterPro" id="IPR028349">
    <property type="entry name" value="PafC-like"/>
</dbReference>
<dbReference type="SUPFAM" id="SSF46785">
    <property type="entry name" value="Winged helix' DNA-binding domain"/>
    <property type="match status" value="1"/>
</dbReference>
<dbReference type="PANTHER" id="PTHR34580">
    <property type="match status" value="1"/>
</dbReference>
<dbReference type="Pfam" id="PF08279">
    <property type="entry name" value="HTH_11"/>
    <property type="match status" value="1"/>
</dbReference>
<dbReference type="Gene3D" id="1.10.10.10">
    <property type="entry name" value="Winged helix-like DNA-binding domain superfamily/Winged helix DNA-binding domain"/>
    <property type="match status" value="1"/>
</dbReference>
<evidence type="ECO:0000313" key="4">
    <source>
        <dbReference type="EMBL" id="MFC4618772.1"/>
    </source>
</evidence>
<feature type="domain" description="WYL" evidence="2">
    <location>
        <begin position="139"/>
        <end position="206"/>
    </location>
</feature>
<dbReference type="PROSITE" id="PS52050">
    <property type="entry name" value="WYL"/>
    <property type="match status" value="1"/>
</dbReference>
<evidence type="ECO:0000259" key="2">
    <source>
        <dbReference type="Pfam" id="PF13280"/>
    </source>
</evidence>
<evidence type="ECO:0000259" key="1">
    <source>
        <dbReference type="Pfam" id="PF08279"/>
    </source>
</evidence>
<reference evidence="5" key="1">
    <citation type="journal article" date="2019" name="Int. J. Syst. Evol. Microbiol.">
        <title>The Global Catalogue of Microorganisms (GCM) 10K type strain sequencing project: providing services to taxonomists for standard genome sequencing and annotation.</title>
        <authorList>
            <consortium name="The Broad Institute Genomics Platform"/>
            <consortium name="The Broad Institute Genome Sequencing Center for Infectious Disease"/>
            <person name="Wu L."/>
            <person name="Ma J."/>
        </authorList>
    </citation>
    <scope>NUCLEOTIDE SEQUENCE [LARGE SCALE GENOMIC DNA]</scope>
    <source>
        <strain evidence="5">CGMCC 1.16306</strain>
    </source>
</reference>
<dbReference type="InterPro" id="IPR051534">
    <property type="entry name" value="CBASS_pafABC_assoc_protein"/>
</dbReference>
<feature type="domain" description="Helix-turn-helix type 11" evidence="1">
    <location>
        <begin position="8"/>
        <end position="61"/>
    </location>
</feature>
<dbReference type="Proteomes" id="UP001596022">
    <property type="component" value="Unassembled WGS sequence"/>
</dbReference>